<dbReference type="InterPro" id="IPR007403">
    <property type="entry name" value="DUF456"/>
</dbReference>
<reference evidence="2 3" key="1">
    <citation type="submission" date="2015-05" db="EMBL/GenBank/DDBJ databases">
        <title>Complete genome sequence of a sulfur-oxidizing gammaproteobacterium strain HA5.</title>
        <authorList>
            <person name="Miura A."/>
            <person name="Kojima H."/>
            <person name="Fukui M."/>
        </authorList>
    </citation>
    <scope>NUCLEOTIDE SEQUENCE [LARGE SCALE GENOMIC DNA]</scope>
    <source>
        <strain evidence="2 3">HA5</strain>
    </source>
</reference>
<evidence type="ECO:0000256" key="1">
    <source>
        <dbReference type="SAM" id="Phobius"/>
    </source>
</evidence>
<dbReference type="PANTHER" id="PTHR39165">
    <property type="entry name" value="IG HYPOTHETICAL 17883"/>
    <property type="match status" value="1"/>
</dbReference>
<dbReference type="KEGG" id="slim:SCL_2692"/>
<proteinExistence type="predicted"/>
<keyword evidence="1" id="KW-1133">Transmembrane helix</keyword>
<dbReference type="RefSeq" id="WP_096361660.1">
    <property type="nucleotide sequence ID" value="NZ_AP014879.1"/>
</dbReference>
<dbReference type="PANTHER" id="PTHR39165:SF1">
    <property type="entry name" value="DUF456 DOMAIN-CONTAINING PROTEIN"/>
    <property type="match status" value="1"/>
</dbReference>
<dbReference type="Proteomes" id="UP000243180">
    <property type="component" value="Chromosome"/>
</dbReference>
<keyword evidence="1" id="KW-0472">Membrane</keyword>
<dbReference type="InParanoid" id="A0A1B4XJI3"/>
<dbReference type="Pfam" id="PF04306">
    <property type="entry name" value="DUF456"/>
    <property type="match status" value="1"/>
</dbReference>
<keyword evidence="1" id="KW-0812">Transmembrane</keyword>
<feature type="transmembrane region" description="Helical" evidence="1">
    <location>
        <begin position="50"/>
        <end position="74"/>
    </location>
</feature>
<feature type="transmembrane region" description="Helical" evidence="1">
    <location>
        <begin position="130"/>
        <end position="158"/>
    </location>
</feature>
<feature type="transmembrane region" description="Helical" evidence="1">
    <location>
        <begin position="86"/>
        <end position="110"/>
    </location>
</feature>
<dbReference type="OrthoDB" id="9808460at2"/>
<evidence type="ECO:0000313" key="2">
    <source>
        <dbReference type="EMBL" id="BAV34969.1"/>
    </source>
</evidence>
<evidence type="ECO:0000313" key="3">
    <source>
        <dbReference type="Proteomes" id="UP000243180"/>
    </source>
</evidence>
<sequence>MELSILLWVLAALLVLAGFAGLFLPMLPGAVLLFAGLAVAAWADDFVYVGWGTLTALGVLALLTYPADLFASAFGAKRYGASPRAVTGAVVGAGVGIFFGLPGILLGPFVGAVVGEFSTQRHLGKAGRAGFGATVGIVLGTAAKLAIAFTMLGIFAIARFAGGN</sequence>
<accession>A0A1B4XJI3</accession>
<protein>
    <submittedName>
        <fullName evidence="2">Membrane protein</fullName>
    </submittedName>
</protein>
<dbReference type="AlphaFoldDB" id="A0A1B4XJI3"/>
<keyword evidence="3" id="KW-1185">Reference proteome</keyword>
<organism evidence="2 3">
    <name type="scientific">Sulfuricaulis limicola</name>
    <dbReference type="NCBI Taxonomy" id="1620215"/>
    <lineage>
        <taxon>Bacteria</taxon>
        <taxon>Pseudomonadati</taxon>
        <taxon>Pseudomonadota</taxon>
        <taxon>Gammaproteobacteria</taxon>
        <taxon>Acidiferrobacterales</taxon>
        <taxon>Acidiferrobacteraceae</taxon>
        <taxon>Sulfuricaulis</taxon>
    </lineage>
</organism>
<gene>
    <name evidence="2" type="ORF">SCL_2692</name>
</gene>
<name>A0A1B4XJI3_9GAMM</name>
<dbReference type="EMBL" id="AP014879">
    <property type="protein sequence ID" value="BAV34969.1"/>
    <property type="molecule type" value="Genomic_DNA"/>
</dbReference>